<dbReference type="SUPFAM" id="SSF56112">
    <property type="entry name" value="Protein kinase-like (PK-like)"/>
    <property type="match status" value="2"/>
</dbReference>
<keyword evidence="7 11" id="KW-0067">ATP-binding</keyword>
<dbReference type="Pfam" id="PF00069">
    <property type="entry name" value="Pkinase"/>
    <property type="match status" value="1"/>
</dbReference>
<comment type="catalytic activity">
    <reaction evidence="10">
        <text>L-seryl-[protein] + ATP = O-phospho-L-seryl-[protein] + ADP + H(+)</text>
        <dbReference type="Rhea" id="RHEA:17989"/>
        <dbReference type="Rhea" id="RHEA-COMP:9863"/>
        <dbReference type="Rhea" id="RHEA-COMP:11604"/>
        <dbReference type="ChEBI" id="CHEBI:15378"/>
        <dbReference type="ChEBI" id="CHEBI:29999"/>
        <dbReference type="ChEBI" id="CHEBI:30616"/>
        <dbReference type="ChEBI" id="CHEBI:83421"/>
        <dbReference type="ChEBI" id="CHEBI:456216"/>
        <dbReference type="EC" id="2.7.11.1"/>
    </reaction>
</comment>
<evidence type="ECO:0000256" key="10">
    <source>
        <dbReference type="ARBA" id="ARBA00048679"/>
    </source>
</evidence>
<dbReference type="InterPro" id="IPR017441">
    <property type="entry name" value="Protein_kinase_ATP_BS"/>
</dbReference>
<comment type="catalytic activity">
    <reaction evidence="9">
        <text>L-threonyl-[protein] + ATP = O-phospho-L-threonyl-[protein] + ADP + H(+)</text>
        <dbReference type="Rhea" id="RHEA:46608"/>
        <dbReference type="Rhea" id="RHEA-COMP:11060"/>
        <dbReference type="Rhea" id="RHEA-COMP:11605"/>
        <dbReference type="ChEBI" id="CHEBI:15378"/>
        <dbReference type="ChEBI" id="CHEBI:30013"/>
        <dbReference type="ChEBI" id="CHEBI:30616"/>
        <dbReference type="ChEBI" id="CHEBI:61977"/>
        <dbReference type="ChEBI" id="CHEBI:456216"/>
        <dbReference type="EC" id="2.7.11.1"/>
    </reaction>
</comment>
<dbReference type="Gene3D" id="3.30.200.20">
    <property type="entry name" value="Phosphorylase Kinase, domain 1"/>
    <property type="match status" value="1"/>
</dbReference>
<evidence type="ECO:0000256" key="3">
    <source>
        <dbReference type="ARBA" id="ARBA00022527"/>
    </source>
</evidence>
<proteinExistence type="evidence at transcript level"/>
<dbReference type="PANTHER" id="PTHR22984">
    <property type="entry name" value="SERINE/THREONINE-PROTEIN KINASE PIM"/>
    <property type="match status" value="1"/>
</dbReference>
<feature type="domain" description="Protein kinase" evidence="12">
    <location>
        <begin position="1"/>
        <end position="168"/>
    </location>
</feature>
<name>I1ZIH4_SCHMD</name>
<keyword evidence="5 11" id="KW-0547">Nucleotide-binding</keyword>
<dbReference type="EMBL" id="JX010585">
    <property type="protein sequence ID" value="AFJ24828.1"/>
    <property type="molecule type" value="mRNA"/>
</dbReference>
<dbReference type="GO" id="GO:0005524">
    <property type="term" value="F:ATP binding"/>
    <property type="evidence" value="ECO:0007669"/>
    <property type="project" value="UniProtKB-UniRule"/>
</dbReference>
<protein>
    <recommendedName>
        <fullName evidence="2">non-specific serine/threonine protein kinase</fullName>
        <ecNumber evidence="2">2.7.11.1</ecNumber>
    </recommendedName>
</protein>
<dbReference type="AlphaFoldDB" id="I1ZIH4"/>
<evidence type="ECO:0000256" key="4">
    <source>
        <dbReference type="ARBA" id="ARBA00022679"/>
    </source>
</evidence>
<evidence type="ECO:0000256" key="11">
    <source>
        <dbReference type="PROSITE-ProRule" id="PRU10141"/>
    </source>
</evidence>
<evidence type="ECO:0000256" key="2">
    <source>
        <dbReference type="ARBA" id="ARBA00012513"/>
    </source>
</evidence>
<dbReference type="PANTHER" id="PTHR22984:SF29">
    <property type="entry name" value="SERINE_THREONINE-PROTEIN KINASE PIM-1"/>
    <property type="match status" value="1"/>
</dbReference>
<comment type="cofactor">
    <cofactor evidence="1">
        <name>Mg(2+)</name>
        <dbReference type="ChEBI" id="CHEBI:18420"/>
    </cofactor>
</comment>
<feature type="binding site" evidence="11">
    <location>
        <position position="47"/>
    </location>
    <ligand>
        <name>ATP</name>
        <dbReference type="ChEBI" id="CHEBI:30616"/>
    </ligand>
</feature>
<dbReference type="GO" id="GO:0043657">
    <property type="term" value="C:host cell"/>
    <property type="evidence" value="ECO:0007669"/>
    <property type="project" value="UniProtKB-SubCell"/>
</dbReference>
<dbReference type="GO" id="GO:0005737">
    <property type="term" value="C:cytoplasm"/>
    <property type="evidence" value="ECO:0007669"/>
    <property type="project" value="TreeGrafter"/>
</dbReference>
<evidence type="ECO:0000256" key="8">
    <source>
        <dbReference type="ARBA" id="ARBA00022842"/>
    </source>
</evidence>
<dbReference type="PROSITE" id="PS50011">
    <property type="entry name" value="PROTEIN_KINASE_DOM"/>
    <property type="match status" value="1"/>
</dbReference>
<evidence type="ECO:0000259" key="12">
    <source>
        <dbReference type="PROSITE" id="PS50011"/>
    </source>
</evidence>
<evidence type="ECO:0000313" key="13">
    <source>
        <dbReference type="EMBL" id="AFJ24828.1"/>
    </source>
</evidence>
<evidence type="ECO:0000256" key="6">
    <source>
        <dbReference type="ARBA" id="ARBA00022777"/>
    </source>
</evidence>
<evidence type="ECO:0000256" key="7">
    <source>
        <dbReference type="ARBA" id="ARBA00022840"/>
    </source>
</evidence>
<keyword evidence="8" id="KW-0460">Magnesium</keyword>
<dbReference type="InterPro" id="IPR000719">
    <property type="entry name" value="Prot_kinase_dom"/>
</dbReference>
<dbReference type="EC" id="2.7.11.1" evidence="2"/>
<dbReference type="InterPro" id="IPR051138">
    <property type="entry name" value="PIM_Ser/Thr_kinase"/>
</dbReference>
<organism evidence="13">
    <name type="scientific">Schmidtea mediterranea</name>
    <name type="common">Freshwater planarian flatworm</name>
    <dbReference type="NCBI Taxonomy" id="79327"/>
    <lineage>
        <taxon>Eukaryota</taxon>
        <taxon>Metazoa</taxon>
        <taxon>Spiralia</taxon>
        <taxon>Lophotrochozoa</taxon>
        <taxon>Platyhelminthes</taxon>
        <taxon>Rhabditophora</taxon>
        <taxon>Seriata</taxon>
        <taxon>Tricladida</taxon>
        <taxon>Continenticola</taxon>
        <taxon>Geoplanoidea</taxon>
        <taxon>Dugesiidae</taxon>
        <taxon>Schmidtea</taxon>
    </lineage>
</organism>
<dbReference type="InterPro" id="IPR011009">
    <property type="entry name" value="Kinase-like_dom_sf"/>
</dbReference>
<dbReference type="PROSITE" id="PS00107">
    <property type="entry name" value="PROTEIN_KINASE_ATP"/>
    <property type="match status" value="1"/>
</dbReference>
<dbReference type="SMART" id="SM00220">
    <property type="entry name" value="S_TKc"/>
    <property type="match status" value="1"/>
</dbReference>
<evidence type="ECO:0000256" key="5">
    <source>
        <dbReference type="ARBA" id="ARBA00022741"/>
    </source>
</evidence>
<dbReference type="GO" id="GO:0004674">
    <property type="term" value="F:protein serine/threonine kinase activity"/>
    <property type="evidence" value="ECO:0007669"/>
    <property type="project" value="UniProtKB-KW"/>
</dbReference>
<accession>I1ZIH4</accession>
<keyword evidence="3" id="KW-0723">Serine/threonine-protein kinase</keyword>
<keyword evidence="6" id="KW-0418">Kinase</keyword>
<evidence type="ECO:0000256" key="1">
    <source>
        <dbReference type="ARBA" id="ARBA00001946"/>
    </source>
</evidence>
<evidence type="ECO:0000256" key="9">
    <source>
        <dbReference type="ARBA" id="ARBA00047899"/>
    </source>
</evidence>
<reference evidence="13" key="1">
    <citation type="journal article" date="2012" name="Genes Dev.">
        <title>A molecular wound response program associated with regeneration initiation in planarians.</title>
        <authorList>
            <person name="Wenemoser D."/>
            <person name="Lapan S.W."/>
            <person name="Wilkinson A.W."/>
            <person name="Bell G.W."/>
            <person name="Reddien P.W."/>
        </authorList>
    </citation>
    <scope>NUCLEOTIDE SEQUENCE</scope>
</reference>
<sequence length="297" mass="34003">MKNKIEFFNGEEFFRSHYQCHEEIGQGGFGTVFKGTRLSDRLEVIIKFISNKKITDTYKWKAKNLAIPLEVALLAKCRPVKGVIDIPPEWIKNHCYNGFKLEVWSLGVLLFDMVCGDIPFNTDDQILNGKLKYRHCVSADCRDLIEKCLKHDPSYRINLNEISNHPWVQKHHLNPMASTTLTTANYPLSYINSNPIAQRSYHAISGSSSLYSPAETISSSSGDESVDEKYSQTIPEYFSKPRETPKFYISENEDEDSSEFPAPEIVQLKFSDNVRSHLENLNNEYLSFTQSCIVNPQ</sequence>
<dbReference type="Gene3D" id="1.10.510.10">
    <property type="entry name" value="Transferase(Phosphotransferase) domain 1"/>
    <property type="match status" value="1"/>
</dbReference>
<keyword evidence="4" id="KW-0808">Transferase</keyword>